<dbReference type="Ensembl" id="ENSCPGT00000001476.1">
    <property type="protein sequence ID" value="ENSCPGP00000001326.1"/>
    <property type="gene ID" value="ENSCPGG00000001041.1"/>
</dbReference>
<accession>A0A8C3J2J5</accession>
<evidence type="ECO:0000313" key="4">
    <source>
        <dbReference type="Ensembl" id="ENSCPGP00000001326.1"/>
    </source>
</evidence>
<keyword evidence="5" id="KW-1185">Reference proteome</keyword>
<evidence type="ECO:0000256" key="2">
    <source>
        <dbReference type="PROSITE-ProRule" id="PRU00196"/>
    </source>
</evidence>
<feature type="domain" description="SRCR" evidence="3">
    <location>
        <begin position="28"/>
        <end position="127"/>
    </location>
</feature>
<proteinExistence type="predicted"/>
<dbReference type="GO" id="GO:0004252">
    <property type="term" value="F:serine-type endopeptidase activity"/>
    <property type="evidence" value="ECO:0007669"/>
    <property type="project" value="TreeGrafter"/>
</dbReference>
<dbReference type="PANTHER" id="PTHR48071">
    <property type="entry name" value="SRCR DOMAIN-CONTAINING PROTEIN"/>
    <property type="match status" value="1"/>
</dbReference>
<dbReference type="Proteomes" id="UP000694419">
    <property type="component" value="Unplaced"/>
</dbReference>
<dbReference type="PROSITE" id="PS50287">
    <property type="entry name" value="SRCR_2"/>
    <property type="match status" value="1"/>
</dbReference>
<feature type="disulfide bond" evidence="2">
    <location>
        <begin position="96"/>
        <end position="106"/>
    </location>
</feature>
<reference evidence="4" key="1">
    <citation type="submission" date="2025-08" db="UniProtKB">
        <authorList>
            <consortium name="Ensembl"/>
        </authorList>
    </citation>
    <scope>IDENTIFICATION</scope>
</reference>
<evidence type="ECO:0000313" key="5">
    <source>
        <dbReference type="Proteomes" id="UP000694419"/>
    </source>
</evidence>
<keyword evidence="1 2" id="KW-1015">Disulfide bond</keyword>
<dbReference type="InterPro" id="IPR036772">
    <property type="entry name" value="SRCR-like_dom_sf"/>
</dbReference>
<feature type="disulfide bond" evidence="2">
    <location>
        <begin position="52"/>
        <end position="116"/>
    </location>
</feature>
<dbReference type="GO" id="GO:0005886">
    <property type="term" value="C:plasma membrane"/>
    <property type="evidence" value="ECO:0007669"/>
    <property type="project" value="TreeGrafter"/>
</dbReference>
<dbReference type="AlphaFoldDB" id="A0A8C3J2J5"/>
<evidence type="ECO:0000256" key="1">
    <source>
        <dbReference type="ARBA" id="ARBA00023157"/>
    </source>
</evidence>
<dbReference type="Pfam" id="PF00530">
    <property type="entry name" value="SRCR"/>
    <property type="match status" value="1"/>
</dbReference>
<reference evidence="4" key="2">
    <citation type="submission" date="2025-09" db="UniProtKB">
        <authorList>
            <consortium name="Ensembl"/>
        </authorList>
    </citation>
    <scope>IDENTIFICATION</scope>
</reference>
<organism evidence="4 5">
    <name type="scientific">Calidris pygmaea</name>
    <name type="common">Spoon-billed sandpiper</name>
    <dbReference type="NCBI Taxonomy" id="425635"/>
    <lineage>
        <taxon>Eukaryota</taxon>
        <taxon>Metazoa</taxon>
        <taxon>Chordata</taxon>
        <taxon>Craniata</taxon>
        <taxon>Vertebrata</taxon>
        <taxon>Euteleostomi</taxon>
        <taxon>Archelosauria</taxon>
        <taxon>Archosauria</taxon>
        <taxon>Dinosauria</taxon>
        <taxon>Saurischia</taxon>
        <taxon>Theropoda</taxon>
        <taxon>Coelurosauria</taxon>
        <taxon>Aves</taxon>
        <taxon>Neognathae</taxon>
        <taxon>Neoaves</taxon>
        <taxon>Charadriiformes</taxon>
        <taxon>Scolopacidae</taxon>
        <taxon>Calidris</taxon>
    </lineage>
</organism>
<feature type="disulfide bond" evidence="2">
    <location>
        <begin position="65"/>
        <end position="126"/>
    </location>
</feature>
<protein>
    <recommendedName>
        <fullName evidence="3">SRCR domain-containing protein</fullName>
    </recommendedName>
</protein>
<dbReference type="FunFam" id="3.10.250.10:FF:000009">
    <property type="entry name" value="WC1"/>
    <property type="match status" value="1"/>
</dbReference>
<dbReference type="GO" id="GO:0031638">
    <property type="term" value="P:zymogen activation"/>
    <property type="evidence" value="ECO:0007669"/>
    <property type="project" value="TreeGrafter"/>
</dbReference>
<dbReference type="Gene3D" id="3.10.250.10">
    <property type="entry name" value="SRCR-like domain"/>
    <property type="match status" value="1"/>
</dbReference>
<sequence length="206" mass="21677">MGTVKCLTPQGLFLSMPEASALVAQMGLQLSDPTGCSGRVEVWHRGSWGTVCDDSWDMRDAEVACRQLGCGRALSALPEAAFGEGTGPIWLEQVECRGTEASLQDCWAQLGDRGACRHKEDAAVNCSGERQGWDTSQGLAFPFGSHPGSRAPGCLGGMCQGCLHMPPCAHTHGVCERRLPGTCTPTLSAQLSFSSSADAPRTIPPG</sequence>
<evidence type="ECO:0000259" key="3">
    <source>
        <dbReference type="PROSITE" id="PS50287"/>
    </source>
</evidence>
<dbReference type="InterPro" id="IPR001190">
    <property type="entry name" value="SRCR"/>
</dbReference>
<dbReference type="PRINTS" id="PR00258">
    <property type="entry name" value="SPERACTRCPTR"/>
</dbReference>
<name>A0A8C3J2J5_9CHAR</name>
<dbReference type="SMART" id="SM00202">
    <property type="entry name" value="SR"/>
    <property type="match status" value="1"/>
</dbReference>
<dbReference type="SUPFAM" id="SSF56487">
    <property type="entry name" value="SRCR-like"/>
    <property type="match status" value="1"/>
</dbReference>
<dbReference type="PANTHER" id="PTHR48071:SF27">
    <property type="entry name" value="SCAVENGER RECEPTOR CYSTEINE-RICH TYPE 1 PROTEIN M130-LIKE"/>
    <property type="match status" value="1"/>
</dbReference>